<keyword evidence="2" id="KW-1185">Reference proteome</keyword>
<evidence type="ECO:0000313" key="2">
    <source>
        <dbReference type="Proteomes" id="UP000078507"/>
    </source>
</evidence>
<gene>
    <name evidence="1" type="ORF">ATB98_06240</name>
</gene>
<dbReference type="Gene3D" id="3.40.50.300">
    <property type="entry name" value="P-loop containing nucleotide triphosphate hydrolases"/>
    <property type="match status" value="1"/>
</dbReference>
<protein>
    <recommendedName>
        <fullName evidence="3">Thymidylate kinase</fullName>
    </recommendedName>
</protein>
<dbReference type="InterPro" id="IPR027417">
    <property type="entry name" value="P-loop_NTPase"/>
</dbReference>
<reference evidence="1 2" key="1">
    <citation type="submission" date="2015-11" db="EMBL/GenBank/DDBJ databases">
        <title>Ensifer anhuiense sp. nov., an effective nitrogen fixation bacterium with Glycine soja.</title>
        <authorList>
            <person name="Yan H."/>
            <person name="Chen W."/>
        </authorList>
    </citation>
    <scope>NUCLEOTIDE SEQUENCE [LARGE SCALE GENOMIC DNA]</scope>
    <source>
        <strain evidence="1 2">LMG 7837</strain>
    </source>
</reference>
<dbReference type="Proteomes" id="UP000078507">
    <property type="component" value="Unassembled WGS sequence"/>
</dbReference>
<accession>A0A178Y4D2</accession>
<evidence type="ECO:0000313" key="1">
    <source>
        <dbReference type="EMBL" id="OAP42012.1"/>
    </source>
</evidence>
<dbReference type="SUPFAM" id="SSF52540">
    <property type="entry name" value="P-loop containing nucleoside triphosphate hydrolases"/>
    <property type="match status" value="1"/>
</dbReference>
<organism evidence="1 2">
    <name type="scientific">Sinorhizobium saheli</name>
    <dbReference type="NCBI Taxonomy" id="36856"/>
    <lineage>
        <taxon>Bacteria</taxon>
        <taxon>Pseudomonadati</taxon>
        <taxon>Pseudomonadota</taxon>
        <taxon>Alphaproteobacteria</taxon>
        <taxon>Hyphomicrobiales</taxon>
        <taxon>Rhizobiaceae</taxon>
        <taxon>Sinorhizobium/Ensifer group</taxon>
        <taxon>Sinorhizobium</taxon>
    </lineage>
</organism>
<proteinExistence type="predicted"/>
<comment type="caution">
    <text evidence="1">The sequence shown here is derived from an EMBL/GenBank/DDBJ whole genome shotgun (WGS) entry which is preliminary data.</text>
</comment>
<dbReference type="EMBL" id="LNQB01000083">
    <property type="protein sequence ID" value="OAP42012.1"/>
    <property type="molecule type" value="Genomic_DNA"/>
</dbReference>
<dbReference type="OrthoDB" id="8421785at2"/>
<name>A0A178Y4D2_SINSA</name>
<dbReference type="RefSeq" id="WP_066876808.1">
    <property type="nucleotide sequence ID" value="NZ_LNQB01000083.1"/>
</dbReference>
<sequence length="272" mass="30554">MNPHEPHERDTRDRPGAAGSLFPERIRFVEFFGLPGIGKTTASRLFANRLRQLGMPVDEARQERKGLIVRQMDRIVLVLPKLLNREFRSLAARIARFVAQGGQETPIDVLRVTWNLCTVAAYIEEQRSRGGPLMVLDQGLLQGFFSVLLQHRDRATSEPWLDILSAFGVEDFVFVDLRGGIDVAHGRLRARGDRVSRLQRAAPDRDVGLRIMAERAYQRITAEIAQRSDASGNAPLIVSVDIDSSISPEQVADRALQAVFHACRGWHWAQNS</sequence>
<evidence type="ECO:0008006" key="3">
    <source>
        <dbReference type="Google" id="ProtNLM"/>
    </source>
</evidence>
<dbReference type="AlphaFoldDB" id="A0A178Y4D2"/>
<dbReference type="STRING" id="36856.ATB98_06240"/>